<proteinExistence type="predicted"/>
<gene>
    <name evidence="1" type="ORF">EVAR_61047_1</name>
</gene>
<keyword evidence="2" id="KW-1185">Reference proteome</keyword>
<sequence>MYKITPHLIELWRPTTCVRNIEDSSERNYGMSVEITELNDRTLPCSSIPRASLRCQDATTRYGVRRPYNEARTRLAMRPTLAVGAETIKSKND</sequence>
<organism evidence="1 2">
    <name type="scientific">Eumeta variegata</name>
    <name type="common">Bagworm moth</name>
    <name type="synonym">Eumeta japonica</name>
    <dbReference type="NCBI Taxonomy" id="151549"/>
    <lineage>
        <taxon>Eukaryota</taxon>
        <taxon>Metazoa</taxon>
        <taxon>Ecdysozoa</taxon>
        <taxon>Arthropoda</taxon>
        <taxon>Hexapoda</taxon>
        <taxon>Insecta</taxon>
        <taxon>Pterygota</taxon>
        <taxon>Neoptera</taxon>
        <taxon>Endopterygota</taxon>
        <taxon>Lepidoptera</taxon>
        <taxon>Glossata</taxon>
        <taxon>Ditrysia</taxon>
        <taxon>Tineoidea</taxon>
        <taxon>Psychidae</taxon>
        <taxon>Oiketicinae</taxon>
        <taxon>Eumeta</taxon>
    </lineage>
</organism>
<dbReference type="Proteomes" id="UP000299102">
    <property type="component" value="Unassembled WGS sequence"/>
</dbReference>
<protein>
    <submittedName>
        <fullName evidence="1">Uncharacterized protein</fullName>
    </submittedName>
</protein>
<evidence type="ECO:0000313" key="1">
    <source>
        <dbReference type="EMBL" id="GBP81819.1"/>
    </source>
</evidence>
<dbReference type="AlphaFoldDB" id="A0A4C1Z4J1"/>
<name>A0A4C1Z4J1_EUMVA</name>
<reference evidence="1 2" key="1">
    <citation type="journal article" date="2019" name="Commun. Biol.">
        <title>The bagworm genome reveals a unique fibroin gene that provides high tensile strength.</title>
        <authorList>
            <person name="Kono N."/>
            <person name="Nakamura H."/>
            <person name="Ohtoshi R."/>
            <person name="Tomita M."/>
            <person name="Numata K."/>
            <person name="Arakawa K."/>
        </authorList>
    </citation>
    <scope>NUCLEOTIDE SEQUENCE [LARGE SCALE GENOMIC DNA]</scope>
</reference>
<accession>A0A4C1Z4J1</accession>
<comment type="caution">
    <text evidence="1">The sequence shown here is derived from an EMBL/GenBank/DDBJ whole genome shotgun (WGS) entry which is preliminary data.</text>
</comment>
<dbReference type="EMBL" id="BGZK01001532">
    <property type="protein sequence ID" value="GBP81819.1"/>
    <property type="molecule type" value="Genomic_DNA"/>
</dbReference>
<evidence type="ECO:0000313" key="2">
    <source>
        <dbReference type="Proteomes" id="UP000299102"/>
    </source>
</evidence>